<evidence type="ECO:0000313" key="2">
    <source>
        <dbReference type="Proteomes" id="UP001152747"/>
    </source>
</evidence>
<keyword evidence="2" id="KW-1185">Reference proteome</keyword>
<comment type="caution">
    <text evidence="1">The sequence shown here is derived from an EMBL/GenBank/DDBJ whole genome shotgun (WGS) entry which is preliminary data.</text>
</comment>
<protein>
    <submittedName>
        <fullName evidence="1">Uncharacterized protein</fullName>
    </submittedName>
</protein>
<evidence type="ECO:0000313" key="1">
    <source>
        <dbReference type="EMBL" id="CAI5451990.1"/>
    </source>
</evidence>
<reference evidence="1" key="1">
    <citation type="submission" date="2022-11" db="EMBL/GenBank/DDBJ databases">
        <authorList>
            <person name="Kikuchi T."/>
        </authorList>
    </citation>
    <scope>NUCLEOTIDE SEQUENCE</scope>
    <source>
        <strain evidence="1">PS1010</strain>
    </source>
</reference>
<gene>
    <name evidence="1" type="ORF">CAMP_LOCUS14627</name>
</gene>
<dbReference type="AlphaFoldDB" id="A0A9P1N5I1"/>
<dbReference type="EMBL" id="CANHGI010000005">
    <property type="protein sequence ID" value="CAI5451990.1"/>
    <property type="molecule type" value="Genomic_DNA"/>
</dbReference>
<sequence>MRTIFGKINGPVFEKLVVLEKSKNSAKQKCSSTTDQGIVRCVEFEFESNYEILSRIAVWKIEKSSFDVHCVVIAEKRSSQSKMLWFIQKLLLLLAICVSL</sequence>
<name>A0A9P1N5I1_9PELO</name>
<organism evidence="1 2">
    <name type="scientific">Caenorhabditis angaria</name>
    <dbReference type="NCBI Taxonomy" id="860376"/>
    <lineage>
        <taxon>Eukaryota</taxon>
        <taxon>Metazoa</taxon>
        <taxon>Ecdysozoa</taxon>
        <taxon>Nematoda</taxon>
        <taxon>Chromadorea</taxon>
        <taxon>Rhabditida</taxon>
        <taxon>Rhabditina</taxon>
        <taxon>Rhabditomorpha</taxon>
        <taxon>Rhabditoidea</taxon>
        <taxon>Rhabditidae</taxon>
        <taxon>Peloderinae</taxon>
        <taxon>Caenorhabditis</taxon>
    </lineage>
</organism>
<accession>A0A9P1N5I1</accession>
<proteinExistence type="predicted"/>
<dbReference type="Proteomes" id="UP001152747">
    <property type="component" value="Unassembled WGS sequence"/>
</dbReference>